<dbReference type="EMBL" id="AP019685">
    <property type="protein sequence ID" value="BBK06644.1"/>
    <property type="molecule type" value="Genomic_DNA"/>
</dbReference>
<proteinExistence type="predicted"/>
<evidence type="ECO:0000313" key="1">
    <source>
        <dbReference type="EMBL" id="BBK06644.1"/>
    </source>
</evidence>
<protein>
    <submittedName>
        <fullName evidence="1">Uncharacterized protein</fullName>
    </submittedName>
</protein>
<name>A0A4P2X262_ACIBA</name>
<gene>
    <name evidence="1" type="ORF">NU60_25920</name>
</gene>
<sequence length="86" mass="9327">MSRPPEKAIPTFLPTGTCCKIVALSVIANPNIYEKDPVEAVSRILNGGYCSTIHGAFFGKKSINSLVLMAIYYLKKNMGLSASFID</sequence>
<organism evidence="1">
    <name type="scientific">Acinetobacter baumannii</name>
    <dbReference type="NCBI Taxonomy" id="470"/>
    <lineage>
        <taxon>Bacteria</taxon>
        <taxon>Pseudomonadati</taxon>
        <taxon>Pseudomonadota</taxon>
        <taxon>Gammaproteobacteria</taxon>
        <taxon>Moraxellales</taxon>
        <taxon>Moraxellaceae</taxon>
        <taxon>Acinetobacter</taxon>
        <taxon>Acinetobacter calcoaceticus/baumannii complex</taxon>
    </lineage>
</organism>
<accession>A0A4P2X262</accession>
<dbReference type="AlphaFoldDB" id="A0A4P2X262"/>
<reference evidence="1" key="1">
    <citation type="submission" date="2019-05" db="EMBL/GenBank/DDBJ databases">
        <title>Complete genome sequence of multidrug resistant Acinetonacter baumannii.</title>
        <authorList>
            <person name="Wachino J."/>
        </authorList>
    </citation>
    <scope>NUCLEOTIDE SEQUENCE</scope>
    <source>
        <strain evidence="1">NU-60</strain>
    </source>
</reference>